<protein>
    <submittedName>
        <fullName evidence="2">Uncharacterized protein</fullName>
    </submittedName>
</protein>
<feature type="compositionally biased region" description="Low complexity" evidence="1">
    <location>
        <begin position="54"/>
        <end position="68"/>
    </location>
</feature>
<reference evidence="2" key="1">
    <citation type="journal article" date="2020" name="bioRxiv">
        <title>Comparative genomics of Chlamydomonas.</title>
        <authorList>
            <person name="Craig R.J."/>
            <person name="Hasan A.R."/>
            <person name="Ness R.W."/>
            <person name="Keightley P.D."/>
        </authorList>
    </citation>
    <scope>NUCLEOTIDE SEQUENCE</scope>
    <source>
        <strain evidence="2">CCAP 11/70</strain>
    </source>
</reference>
<evidence type="ECO:0000313" key="2">
    <source>
        <dbReference type="EMBL" id="KAG2500184.1"/>
    </source>
</evidence>
<name>A0A836C5T3_9CHLO</name>
<gene>
    <name evidence="2" type="ORF">HYH03_001765</name>
</gene>
<dbReference type="OrthoDB" id="550705at2759"/>
<evidence type="ECO:0000313" key="3">
    <source>
        <dbReference type="Proteomes" id="UP000612055"/>
    </source>
</evidence>
<organism evidence="2 3">
    <name type="scientific">Edaphochlamys debaryana</name>
    <dbReference type="NCBI Taxonomy" id="47281"/>
    <lineage>
        <taxon>Eukaryota</taxon>
        <taxon>Viridiplantae</taxon>
        <taxon>Chlorophyta</taxon>
        <taxon>core chlorophytes</taxon>
        <taxon>Chlorophyceae</taxon>
        <taxon>CS clade</taxon>
        <taxon>Chlamydomonadales</taxon>
        <taxon>Chlamydomonadales incertae sedis</taxon>
        <taxon>Edaphochlamys</taxon>
    </lineage>
</organism>
<sequence length="664" mass="70558">MRLGDSADAPTTAKQVADLCLSTYRTGKDSFFGQLVKRRGGQVTEALRLLSPVSATRSAPATATAPASPDKPPFRELGQRPATIRGASPGTDSYYVEACNYLNGELRPGQLAFLLEDVRKRMQGAGLPTDESVAWLRAAPPPAPAPPPPLQQPALPPRARRGSAQPAAAVQPRAAQPGHRRAGSSGSGAYGGGGGGIRCGAGGPQPQAARPSHRRAASSGSGAYGAGGGDSGEGEAGDQPLASSATEQLLQSWLPADWASWAGYARTSIFGGAEASPTQLLAAFRLVHASQSEELKPKDLADLLAQVAYDAARTSLAARGRDLVNNFYQAAPSALTGQPLLLDHEDYVHKTKNLVSQLRNQPATPPGPVLLSRQLLSSTAAKHHTLGHVGGTLAKNTDAQNVPVCEALLYDEELQARLLMEGHAAEALMLRVLGHAHQAWDFPHLTSEVRTRRLENLRFVLWALVGPQLARVDTAAKAASRSHKVLGLTTELCTVMLANIESRSQLLRLLPEAQRALLAERGLSTDDLEGEFALLVNGCGYKPTVEMAMGFLAGCDFLHYVRRCQSELGITLAKSSKAHYSYHEAARRGDASWNDGLYLTAAGAEAYAAHVATVIDRARNALGMKRDRTIRALSYGRAEGKLRASLAHAEIEITTPAQTDAQWQ</sequence>
<evidence type="ECO:0000256" key="1">
    <source>
        <dbReference type="SAM" id="MobiDB-lite"/>
    </source>
</evidence>
<keyword evidence="3" id="KW-1185">Reference proteome</keyword>
<dbReference type="Proteomes" id="UP000612055">
    <property type="component" value="Unassembled WGS sequence"/>
</dbReference>
<feature type="region of interest" description="Disordered" evidence="1">
    <location>
        <begin position="54"/>
        <end position="89"/>
    </location>
</feature>
<feature type="compositionally biased region" description="Pro residues" evidence="1">
    <location>
        <begin position="139"/>
        <end position="156"/>
    </location>
</feature>
<feature type="region of interest" description="Disordered" evidence="1">
    <location>
        <begin position="137"/>
        <end position="244"/>
    </location>
</feature>
<feature type="compositionally biased region" description="Low complexity" evidence="1">
    <location>
        <begin position="164"/>
        <end position="177"/>
    </location>
</feature>
<accession>A0A836C5T3</accession>
<dbReference type="EMBL" id="JAEHOE010000004">
    <property type="protein sequence ID" value="KAG2500184.1"/>
    <property type="molecule type" value="Genomic_DNA"/>
</dbReference>
<proteinExistence type="predicted"/>
<dbReference type="AlphaFoldDB" id="A0A836C5T3"/>
<feature type="compositionally biased region" description="Gly residues" evidence="1">
    <location>
        <begin position="185"/>
        <end position="203"/>
    </location>
</feature>
<feature type="compositionally biased region" description="Gly residues" evidence="1">
    <location>
        <begin position="222"/>
        <end position="231"/>
    </location>
</feature>
<comment type="caution">
    <text evidence="2">The sequence shown here is derived from an EMBL/GenBank/DDBJ whole genome shotgun (WGS) entry which is preliminary data.</text>
</comment>